<evidence type="ECO:0000256" key="5">
    <source>
        <dbReference type="ARBA" id="ARBA00023163"/>
    </source>
</evidence>
<evidence type="ECO:0000256" key="8">
    <source>
        <dbReference type="SAM" id="MobiDB-lite"/>
    </source>
</evidence>
<evidence type="ECO:0000256" key="6">
    <source>
        <dbReference type="ARBA" id="ARBA00023242"/>
    </source>
</evidence>
<keyword evidence="6 7" id="KW-0539">Nucleus</keyword>
<dbReference type="EMBL" id="LGRX02008656">
    <property type="protein sequence ID" value="KAK3273074.1"/>
    <property type="molecule type" value="Genomic_DNA"/>
</dbReference>
<evidence type="ECO:0000259" key="9">
    <source>
        <dbReference type="Pfam" id="PF08638"/>
    </source>
</evidence>
<evidence type="ECO:0000256" key="7">
    <source>
        <dbReference type="RuleBase" id="RU365082"/>
    </source>
</evidence>
<dbReference type="PANTHER" id="PTHR12809:SF2">
    <property type="entry name" value="MEDIATOR OF RNA POLYMERASE II TRANSCRIPTION SUBUNIT 14"/>
    <property type="match status" value="1"/>
</dbReference>
<proteinExistence type="inferred from homology"/>
<dbReference type="AlphaFoldDB" id="A0AAE0G7L5"/>
<feature type="region of interest" description="Disordered" evidence="8">
    <location>
        <begin position="318"/>
        <end position="363"/>
    </location>
</feature>
<name>A0AAE0G7L5_9CHLO</name>
<dbReference type="GO" id="GO:0070847">
    <property type="term" value="C:core mediator complex"/>
    <property type="evidence" value="ECO:0007669"/>
    <property type="project" value="TreeGrafter"/>
</dbReference>
<dbReference type="GO" id="GO:0016592">
    <property type="term" value="C:mediator complex"/>
    <property type="evidence" value="ECO:0007669"/>
    <property type="project" value="UniProtKB-UniRule"/>
</dbReference>
<comment type="caution">
    <text evidence="10">The sequence shown here is derived from an EMBL/GenBank/DDBJ whole genome shotgun (WGS) entry which is preliminary data.</text>
</comment>
<feature type="domain" description="Mediator complex subunit MED14 N-terminal" evidence="9">
    <location>
        <begin position="10"/>
        <end position="196"/>
    </location>
</feature>
<dbReference type="GO" id="GO:0006357">
    <property type="term" value="P:regulation of transcription by RNA polymerase II"/>
    <property type="evidence" value="ECO:0007669"/>
    <property type="project" value="InterPro"/>
</dbReference>
<feature type="compositionally biased region" description="Low complexity" evidence="8">
    <location>
        <begin position="330"/>
        <end position="341"/>
    </location>
</feature>
<comment type="similarity">
    <text evidence="2 7">Belongs to the Mediator complex subunit 14 family.</text>
</comment>
<accession>A0AAE0G7L5</accession>
<evidence type="ECO:0000256" key="4">
    <source>
        <dbReference type="ARBA" id="ARBA00023159"/>
    </source>
</evidence>
<keyword evidence="5 7" id="KW-0804">Transcription</keyword>
<comment type="subcellular location">
    <subcellularLocation>
        <location evidence="1 7">Nucleus</location>
    </subcellularLocation>
</comment>
<comment type="subunit">
    <text evidence="7">Component of the Mediator complex.</text>
</comment>
<feature type="region of interest" description="Disordered" evidence="8">
    <location>
        <begin position="756"/>
        <end position="776"/>
    </location>
</feature>
<evidence type="ECO:0000313" key="11">
    <source>
        <dbReference type="Proteomes" id="UP001190700"/>
    </source>
</evidence>
<evidence type="ECO:0000313" key="10">
    <source>
        <dbReference type="EMBL" id="KAK3273074.1"/>
    </source>
</evidence>
<evidence type="ECO:0000256" key="3">
    <source>
        <dbReference type="ARBA" id="ARBA00023015"/>
    </source>
</evidence>
<gene>
    <name evidence="10" type="ORF">CYMTET_18666</name>
</gene>
<dbReference type="Pfam" id="PF08638">
    <property type="entry name" value="Med14"/>
    <property type="match status" value="1"/>
</dbReference>
<comment type="function">
    <text evidence="7">Component of the Mediator complex, a coactivator involved in the regulated transcription of nearly all RNA polymerase II-dependent genes. Mediator functions as a bridge to convey information from gene-specific regulatory proteins to the basal RNA polymerase II transcription machinery. Mediator is recruited to promoters by direct interactions with regulatory proteins and serves as a scaffold for the assembly of a functional preinitiation complex with RNA polymerase II and the general transcription factors.</text>
</comment>
<evidence type="ECO:0000256" key="2">
    <source>
        <dbReference type="ARBA" id="ARBA00007813"/>
    </source>
</evidence>
<dbReference type="InterPro" id="IPR013947">
    <property type="entry name" value="Mediator_Med14"/>
</dbReference>
<dbReference type="InterPro" id="IPR055122">
    <property type="entry name" value="Med14_N"/>
</dbReference>
<reference evidence="10 11" key="1">
    <citation type="journal article" date="2015" name="Genome Biol. Evol.">
        <title>Comparative Genomics of a Bacterivorous Green Alga Reveals Evolutionary Causalities and Consequences of Phago-Mixotrophic Mode of Nutrition.</title>
        <authorList>
            <person name="Burns J.A."/>
            <person name="Paasch A."/>
            <person name="Narechania A."/>
            <person name="Kim E."/>
        </authorList>
    </citation>
    <scope>NUCLEOTIDE SEQUENCE [LARGE SCALE GENOMIC DNA]</scope>
    <source>
        <strain evidence="10 11">PLY_AMNH</strain>
    </source>
</reference>
<keyword evidence="11" id="KW-1185">Reference proteome</keyword>
<protein>
    <recommendedName>
        <fullName evidence="7">Mediator of RNA polymerase II transcription subunit 14</fullName>
    </recommendedName>
    <alternativeName>
        <fullName evidence="7">Mediator complex subunit 14</fullName>
    </alternativeName>
</protein>
<keyword evidence="4 7" id="KW-0010">Activator</keyword>
<evidence type="ECO:0000256" key="1">
    <source>
        <dbReference type="ARBA" id="ARBA00004123"/>
    </source>
</evidence>
<dbReference type="Proteomes" id="UP001190700">
    <property type="component" value="Unassembled WGS sequence"/>
</dbReference>
<dbReference type="GO" id="GO:0003712">
    <property type="term" value="F:transcription coregulator activity"/>
    <property type="evidence" value="ECO:0007669"/>
    <property type="project" value="UniProtKB-UniRule"/>
</dbReference>
<sequence length="1164" mass="123654">MDGNAVGSNVPLGWLVERLVESTYARLKAIMEELPNCPDAAKKKLLLTYLFNLKQRLLRLQVAVRWAVQVEAVSAADKVLHTLDLNDLSLSGSADDLVRVHQQLEEAKAPLYDVATSLDVLFNQGHSRLPAAISELRGDPPLNEGERAAVKDRLDATIRARLLQDECPQELRIECIGGGTVTVCAAHEFQAVLTLGGGLGPDAAVPSDGLGGWRIVSFKLLVAEKVTGKKPAALTLSHLQRERLGADISARMQCSSRPLPVLYFYMHALASSVAEESITRQVRTLVGTPPWKGAVRMGTLPHGVAGLAVDYWDSSKASKQVGGAPEEKPGAAGAAGTAAGTSNGGSGAQKTEDGGKVSAEADAEAKGRAPSMYIVLNKAKCLEVQHVPPVLDADVDAAVELEQGPGGARGAVVAGGAAEGGMPGVVGAGRELKVETLKLDSLDVEEIVKRAMRHRAFTHLKQLERSLITSKAISFIPPQDVAIIKDASSLPRLEVLCIGGMKVCVEVHTFTGRLMLRGPPRLLAAQKLHELEAMLNGEVLSDEASLEVPVRVLLILYNLCTVRHLESLAHLQHLTPVLAPSRALDFSALQVHGGASFVPPKVLLPLHPAHRGYYLGLSWSVQMDLQFALYLARPTPSSAGVPQVSKKFSIREAVENALALVEGDLKGGKLPAMASILGRRPREMWEAEEAAAAGEMAEREAAAGEAVLRRQSSWEEKGRSWPVRIQMAVHVAALRARKEDFLSACRRAGLQAFSTLDPSAPPPLTADPPAASGTSPRTPVVRLGVLIPQQVSSAFKPAPEGAPTQRLSDEATAQLELKFTHNPQMWIWTARAACDFFAGLPLSCVEADAGRGDAGARAPRYAAPRDPQDAHVSSVAEGLVVEFGEESGAEVLRQLLSVTRRAIAVQRCVGRLQAALARQRREWKEGEDFAATAEVVVEELGPVHAVLAVTSKGGDLPLAEGGGATLRLELTGATSDAGSGVVCVHTAPGTPLPFGCTQRLTELLAGGGEAQLAVQLRSGVLLAMHEAARCVQEWAGVECSMPSRWTLCLRYSVPGSHLLLQFRTPEQAVSKNAPHTTSVLLSEVAVADVAGSRTDGSQQESASPAFKFAETIPSGTQGVQVAGFGGRTLHESDVKRTLWIEHAVLGKILGDLHTYLKSSVGNSL</sequence>
<organism evidence="10 11">
    <name type="scientific">Cymbomonas tetramitiformis</name>
    <dbReference type="NCBI Taxonomy" id="36881"/>
    <lineage>
        <taxon>Eukaryota</taxon>
        <taxon>Viridiplantae</taxon>
        <taxon>Chlorophyta</taxon>
        <taxon>Pyramimonadophyceae</taxon>
        <taxon>Pyramimonadales</taxon>
        <taxon>Pyramimonadaceae</taxon>
        <taxon>Cymbomonas</taxon>
    </lineage>
</organism>
<dbReference type="PANTHER" id="PTHR12809">
    <property type="entry name" value="MEDIATOR COMPLEX SUBUNIT"/>
    <property type="match status" value="1"/>
</dbReference>
<keyword evidence="3 7" id="KW-0805">Transcription regulation</keyword>